<keyword evidence="3" id="KW-1185">Reference proteome</keyword>
<dbReference type="Proteomes" id="UP000244248">
    <property type="component" value="Unassembled WGS sequence"/>
</dbReference>
<evidence type="ECO:0000313" key="2">
    <source>
        <dbReference type="EMBL" id="PTU30491.1"/>
    </source>
</evidence>
<dbReference type="NCBIfam" id="TIGR02284">
    <property type="entry name" value="PA2169 family four-helix-bundle protein"/>
    <property type="match status" value="1"/>
</dbReference>
<evidence type="ECO:0000313" key="3">
    <source>
        <dbReference type="Proteomes" id="UP000244248"/>
    </source>
</evidence>
<dbReference type="InterPro" id="IPR016920">
    <property type="entry name" value="UCP029477"/>
</dbReference>
<dbReference type="AlphaFoldDB" id="A0A2T5MD40"/>
<name>A0A2T5MD40_9GAMM</name>
<dbReference type="InterPro" id="IPR011971">
    <property type="entry name" value="CHP02284"/>
</dbReference>
<organism evidence="2 3">
    <name type="scientific">Stenotrophobium rhamnosiphilum</name>
    <dbReference type="NCBI Taxonomy" id="2029166"/>
    <lineage>
        <taxon>Bacteria</taxon>
        <taxon>Pseudomonadati</taxon>
        <taxon>Pseudomonadota</taxon>
        <taxon>Gammaproteobacteria</taxon>
        <taxon>Nevskiales</taxon>
        <taxon>Nevskiaceae</taxon>
        <taxon>Stenotrophobium</taxon>
    </lineage>
</organism>
<accession>A0A2T5MD40</accession>
<dbReference type="Pfam" id="PF09537">
    <property type="entry name" value="DUF2383"/>
    <property type="match status" value="1"/>
</dbReference>
<protein>
    <submittedName>
        <fullName evidence="2">Aldehyde dehydrogenase</fullName>
    </submittedName>
</protein>
<dbReference type="RefSeq" id="WP_107940862.1">
    <property type="nucleotide sequence ID" value="NZ_QANS01000005.1"/>
</dbReference>
<feature type="domain" description="DUF2383" evidence="1">
    <location>
        <begin position="5"/>
        <end position="113"/>
    </location>
</feature>
<dbReference type="InterPro" id="IPR012347">
    <property type="entry name" value="Ferritin-like"/>
</dbReference>
<evidence type="ECO:0000259" key="1">
    <source>
        <dbReference type="Pfam" id="PF09537"/>
    </source>
</evidence>
<comment type="caution">
    <text evidence="2">The sequence shown here is derived from an EMBL/GenBank/DDBJ whole genome shotgun (WGS) entry which is preliminary data.</text>
</comment>
<reference evidence="2 3" key="1">
    <citation type="submission" date="2018-04" db="EMBL/GenBank/DDBJ databases">
        <title>Novel species isolated from glacier.</title>
        <authorList>
            <person name="Liu Q."/>
            <person name="Xin Y.-H."/>
        </authorList>
    </citation>
    <scope>NUCLEOTIDE SEQUENCE [LARGE SCALE GENOMIC DNA]</scope>
    <source>
        <strain evidence="2 3">GT1R17</strain>
    </source>
</reference>
<dbReference type="PIRSF" id="PIRSF029477">
    <property type="entry name" value="UCP029477"/>
    <property type="match status" value="1"/>
</dbReference>
<sequence>MNTNDTISILNDLIETTEDGKKGFTEAAHDATKPELKAAFQQRAVECSNAATELQSLVQSIGGKPATTGTIAGAAHRGWVKVKSAVSDSNVAVLEEVERGEDRAKAVFAKALKSEIPPPIRTVVQRQYEGVIRNHDRMRDLRNSYRASASA</sequence>
<dbReference type="Gene3D" id="1.20.1260.10">
    <property type="match status" value="1"/>
</dbReference>
<gene>
    <name evidence="2" type="ORF">CJD38_13315</name>
</gene>
<dbReference type="OrthoDB" id="282393at2"/>
<dbReference type="EMBL" id="QANS01000005">
    <property type="protein sequence ID" value="PTU30491.1"/>
    <property type="molecule type" value="Genomic_DNA"/>
</dbReference>
<proteinExistence type="predicted"/>
<dbReference type="InterPro" id="IPR019052">
    <property type="entry name" value="DUF2383"/>
</dbReference>